<evidence type="ECO:0000313" key="2">
    <source>
        <dbReference type="EMBL" id="KAG0248470.1"/>
    </source>
</evidence>
<feature type="non-terminal residue" evidence="2">
    <location>
        <position position="305"/>
    </location>
</feature>
<reference evidence="2" key="1">
    <citation type="journal article" date="2020" name="Fungal Divers.">
        <title>Resolving the Mortierellaceae phylogeny through synthesis of multi-gene phylogenetics and phylogenomics.</title>
        <authorList>
            <person name="Vandepol N."/>
            <person name="Liber J."/>
            <person name="Desiro A."/>
            <person name="Na H."/>
            <person name="Kennedy M."/>
            <person name="Barry K."/>
            <person name="Grigoriev I.V."/>
            <person name="Miller A.N."/>
            <person name="O'Donnell K."/>
            <person name="Stajich J.E."/>
            <person name="Bonito G."/>
        </authorList>
    </citation>
    <scope>NUCLEOTIDE SEQUENCE</scope>
    <source>
        <strain evidence="2">NRRL 28262</strain>
    </source>
</reference>
<feature type="non-terminal residue" evidence="2">
    <location>
        <position position="1"/>
    </location>
</feature>
<feature type="compositionally biased region" description="Acidic residues" evidence="1">
    <location>
        <begin position="54"/>
        <end position="73"/>
    </location>
</feature>
<feature type="region of interest" description="Disordered" evidence="1">
    <location>
        <begin position="24"/>
        <end position="118"/>
    </location>
</feature>
<feature type="compositionally biased region" description="Polar residues" evidence="1">
    <location>
        <begin position="82"/>
        <end position="104"/>
    </location>
</feature>
<dbReference type="AlphaFoldDB" id="A0AAD4CZS2"/>
<protein>
    <submittedName>
        <fullName evidence="2">Uncharacterized protein</fullName>
    </submittedName>
</protein>
<comment type="caution">
    <text evidence="2">The sequence shown here is derived from an EMBL/GenBank/DDBJ whole genome shotgun (WGS) entry which is preliminary data.</text>
</comment>
<keyword evidence="3" id="KW-1185">Reference proteome</keyword>
<name>A0AAD4CZS2_9FUNG</name>
<accession>A0AAD4CZS2</accession>
<evidence type="ECO:0000313" key="3">
    <source>
        <dbReference type="Proteomes" id="UP001194580"/>
    </source>
</evidence>
<dbReference type="EMBL" id="JAAAIL010004066">
    <property type="protein sequence ID" value="KAG0248470.1"/>
    <property type="molecule type" value="Genomic_DNA"/>
</dbReference>
<evidence type="ECO:0000256" key="1">
    <source>
        <dbReference type="SAM" id="MobiDB-lite"/>
    </source>
</evidence>
<gene>
    <name evidence="2" type="ORF">BGZ95_008038</name>
</gene>
<feature type="compositionally biased region" description="Polar residues" evidence="1">
    <location>
        <begin position="29"/>
        <end position="52"/>
    </location>
</feature>
<organism evidence="2 3">
    <name type="scientific">Linnemannia exigua</name>
    <dbReference type="NCBI Taxonomy" id="604196"/>
    <lineage>
        <taxon>Eukaryota</taxon>
        <taxon>Fungi</taxon>
        <taxon>Fungi incertae sedis</taxon>
        <taxon>Mucoromycota</taxon>
        <taxon>Mortierellomycotina</taxon>
        <taxon>Mortierellomycetes</taxon>
        <taxon>Mortierellales</taxon>
        <taxon>Mortierellaceae</taxon>
        <taxon>Linnemannia</taxon>
    </lineage>
</organism>
<proteinExistence type="predicted"/>
<dbReference type="Proteomes" id="UP001194580">
    <property type="component" value="Unassembled WGS sequence"/>
</dbReference>
<sequence length="305" mass="31912">QSLPGAADTFYREDLVVIQQKSKELLRKSQVSSSPPLVNNPASPSKRPQSADQGEFDVENADGDENDAGEDGVESAKKQPIFVSSSPREPTTISPAEPQSTARTSSSSPSPPTVLNSVGTLGAPKLNLALPASLSSFLLSETSPASNSATAVANTTVVPAFSSSELTQKIRDTILPEFDHLTIKQEESLQSMTSLLNQVSSALVKKLAEIKEATAGQRQEFEELKDEIIDVMQLSATDPSAHQRDISALSEIRSKLADIASQLAKVQTTQQQQINGAGAGGYYGGGGGGVSGYRRLGGASPSSGA</sequence>